<evidence type="ECO:0000256" key="3">
    <source>
        <dbReference type="ARBA" id="ARBA00022691"/>
    </source>
</evidence>
<dbReference type="GO" id="GO:0051539">
    <property type="term" value="F:4 iron, 4 sulfur cluster binding"/>
    <property type="evidence" value="ECO:0007669"/>
    <property type="project" value="UniProtKB-KW"/>
</dbReference>
<dbReference type="EMBL" id="JAAXOS010000008">
    <property type="protein sequence ID" value="NKY28257.1"/>
    <property type="molecule type" value="Genomic_DNA"/>
</dbReference>
<evidence type="ECO:0000256" key="2">
    <source>
        <dbReference type="ARBA" id="ARBA00022485"/>
    </source>
</evidence>
<feature type="domain" description="Radical SAM core" evidence="7">
    <location>
        <begin position="114"/>
        <end position="249"/>
    </location>
</feature>
<evidence type="ECO:0000256" key="6">
    <source>
        <dbReference type="ARBA" id="ARBA00023014"/>
    </source>
</evidence>
<accession>A0A7X6L5R4</accession>
<dbReference type="InterPro" id="IPR058240">
    <property type="entry name" value="rSAM_sf"/>
</dbReference>
<dbReference type="SFLD" id="SFLDS00029">
    <property type="entry name" value="Radical_SAM"/>
    <property type="match status" value="1"/>
</dbReference>
<dbReference type="AlphaFoldDB" id="A0A7X6L5R4"/>
<dbReference type="InterPro" id="IPR023885">
    <property type="entry name" value="4Fe4S-binding_SPASM_dom"/>
</dbReference>
<dbReference type="Pfam" id="PF04055">
    <property type="entry name" value="Radical_SAM"/>
    <property type="match status" value="1"/>
</dbReference>
<name>A0A7X6L5R4_9NOCA</name>
<sequence>MLPARLQTSPYLTCIRPGDDSPVIYMTDTLGPEFPQIPEPGEAAFGVIGLDRVVTWHADPAGLTALQAAAAEPAATRNLAERFGLDLIRDLESRGWLQDPDLLCRDYTLRTGQIEVTAHCNWGCSYCPVSVDPKPKSTMPMDLFTEIIEKLQPHRDIRYVTFHFFNEPTLDKHFTERIEVLSRYGMKLSLSSNASALTAAKTRQLIDSGVMHHLVVNLPSLHEAEFASLTAASTYQQSLRNLDEAISAEKFPITIAVNGVGESVSRRFGELAARYEPRGVEVVATQTCDRAGALDNEYHQDIKVDGRLRGCSWPLNHAYFSVAGDMFICCNDYYQRETFGNIRDGSVHEIMTSAEAVRLRRRVFGVEDAPDDYICRTCHDQKPDFVHRQFRPLASFPLEVVGADPCRAGNGCGR</sequence>
<dbReference type="Pfam" id="PF13186">
    <property type="entry name" value="SPASM"/>
    <property type="match status" value="1"/>
</dbReference>
<dbReference type="InterPro" id="IPR013785">
    <property type="entry name" value="Aldolase_TIM"/>
</dbReference>
<dbReference type="SFLD" id="SFLDG01067">
    <property type="entry name" value="SPASM/twitch_domain_containing"/>
    <property type="match status" value="1"/>
</dbReference>
<dbReference type="GO" id="GO:0003824">
    <property type="term" value="F:catalytic activity"/>
    <property type="evidence" value="ECO:0007669"/>
    <property type="project" value="InterPro"/>
</dbReference>
<proteinExistence type="predicted"/>
<evidence type="ECO:0000259" key="8">
    <source>
        <dbReference type="Pfam" id="PF13186"/>
    </source>
</evidence>
<dbReference type="Gene3D" id="3.20.20.70">
    <property type="entry name" value="Aldolase class I"/>
    <property type="match status" value="1"/>
</dbReference>
<keyword evidence="5" id="KW-0408">Iron</keyword>
<evidence type="ECO:0000259" key="7">
    <source>
        <dbReference type="Pfam" id="PF04055"/>
    </source>
</evidence>
<dbReference type="CDD" id="cd21109">
    <property type="entry name" value="SPASM"/>
    <property type="match status" value="1"/>
</dbReference>
<dbReference type="GO" id="GO:0046872">
    <property type="term" value="F:metal ion binding"/>
    <property type="evidence" value="ECO:0007669"/>
    <property type="project" value="UniProtKB-KW"/>
</dbReference>
<dbReference type="Proteomes" id="UP000540698">
    <property type="component" value="Unassembled WGS sequence"/>
</dbReference>
<organism evidence="9 10">
    <name type="scientific">Nocardia gamkensis</name>
    <dbReference type="NCBI Taxonomy" id="352869"/>
    <lineage>
        <taxon>Bacteria</taxon>
        <taxon>Bacillati</taxon>
        <taxon>Actinomycetota</taxon>
        <taxon>Actinomycetes</taxon>
        <taxon>Mycobacteriales</taxon>
        <taxon>Nocardiaceae</taxon>
        <taxon>Nocardia</taxon>
    </lineage>
</organism>
<protein>
    <submittedName>
        <fullName evidence="9">Radical SAM protein</fullName>
    </submittedName>
</protein>
<evidence type="ECO:0000313" key="9">
    <source>
        <dbReference type="EMBL" id="NKY28257.1"/>
    </source>
</evidence>
<dbReference type="SUPFAM" id="SSF102114">
    <property type="entry name" value="Radical SAM enzymes"/>
    <property type="match status" value="1"/>
</dbReference>
<dbReference type="PANTHER" id="PTHR43787">
    <property type="entry name" value="FEMO COFACTOR BIOSYNTHESIS PROTEIN NIFB-RELATED"/>
    <property type="match status" value="1"/>
</dbReference>
<comment type="caution">
    <text evidence="9">The sequence shown here is derived from an EMBL/GenBank/DDBJ whole genome shotgun (WGS) entry which is preliminary data.</text>
</comment>
<reference evidence="9 10" key="1">
    <citation type="submission" date="2020-04" db="EMBL/GenBank/DDBJ databases">
        <title>MicrobeNet Type strains.</title>
        <authorList>
            <person name="Nicholson A.C."/>
        </authorList>
    </citation>
    <scope>NUCLEOTIDE SEQUENCE [LARGE SCALE GENOMIC DNA]</scope>
    <source>
        <strain evidence="9 10">DSM 44956</strain>
    </source>
</reference>
<dbReference type="InterPro" id="IPR007197">
    <property type="entry name" value="rSAM"/>
</dbReference>
<keyword evidence="6" id="KW-0411">Iron-sulfur</keyword>
<evidence type="ECO:0000256" key="4">
    <source>
        <dbReference type="ARBA" id="ARBA00022723"/>
    </source>
</evidence>
<keyword evidence="2" id="KW-0004">4Fe-4S</keyword>
<evidence type="ECO:0000256" key="5">
    <source>
        <dbReference type="ARBA" id="ARBA00023004"/>
    </source>
</evidence>
<gene>
    <name evidence="9" type="ORF">HGB38_18800</name>
</gene>
<keyword evidence="4" id="KW-0479">Metal-binding</keyword>
<evidence type="ECO:0000256" key="1">
    <source>
        <dbReference type="ARBA" id="ARBA00001966"/>
    </source>
</evidence>
<dbReference type="CDD" id="cd01335">
    <property type="entry name" value="Radical_SAM"/>
    <property type="match status" value="1"/>
</dbReference>
<feature type="domain" description="4Fe4S-binding SPASM" evidence="8">
    <location>
        <begin position="311"/>
        <end position="379"/>
    </location>
</feature>
<dbReference type="PANTHER" id="PTHR43787:SF10">
    <property type="entry name" value="COFACTOR MODIFYING PROTEIN"/>
    <property type="match status" value="1"/>
</dbReference>
<evidence type="ECO:0000313" key="10">
    <source>
        <dbReference type="Proteomes" id="UP000540698"/>
    </source>
</evidence>
<keyword evidence="10" id="KW-1185">Reference proteome</keyword>
<comment type="cofactor">
    <cofactor evidence="1">
        <name>[4Fe-4S] cluster</name>
        <dbReference type="ChEBI" id="CHEBI:49883"/>
    </cofactor>
</comment>
<keyword evidence="3" id="KW-0949">S-adenosyl-L-methionine</keyword>